<dbReference type="GO" id="GO:0005634">
    <property type="term" value="C:nucleus"/>
    <property type="evidence" value="ECO:0007669"/>
    <property type="project" value="TreeGrafter"/>
</dbReference>
<dbReference type="GO" id="GO:0042803">
    <property type="term" value="F:protein homodimerization activity"/>
    <property type="evidence" value="ECO:0007669"/>
    <property type="project" value="InterPro"/>
</dbReference>
<feature type="binding site" evidence="7">
    <location>
        <position position="102"/>
    </location>
    <ligand>
        <name>NAD(+)</name>
        <dbReference type="ChEBI" id="CHEBI:57540"/>
    </ligand>
</feature>
<protein>
    <recommendedName>
        <fullName evidence="9">Glycerol-3-phosphate dehydrogenase [NAD(+)]</fullName>
        <ecNumber evidence="9">1.1.1.8</ecNumber>
    </recommendedName>
</protein>
<evidence type="ECO:0000256" key="7">
    <source>
        <dbReference type="PIRSR" id="PIRSR000114-3"/>
    </source>
</evidence>
<sequence>MGKESVCIVGSGNWGSAISKIAGRNILNNPHQFEKRLPMWVFEETLDEKMGGGKLTDVINEKHENVKYLPGIALPENVVAVPDVLEAVKGATYLIFVLPHQFLGKTIEQLKGHIQPGTKGLTLIKGVDVKNDKIQIYADLIEKELGISCSSLSGANIANEVAQEKFSETTIGYRNEEEGKVWKSILDSEKFKVSLIEDVAGVSLCGALKNIVAVAAGFIDGLEWGDNAKAAIMRIGLVEMKNFGLEFFDNVKSATFLEESAGVADLMTSCMGGRNRKVAEAFARTGKSFDELEKELLGGQKLQGAATAKEINSFLKSKKRVEAYPLFKAVYEIAYEGRDVESIVTGVSKSKL</sequence>
<evidence type="ECO:0000256" key="3">
    <source>
        <dbReference type="ARBA" id="ARBA00023027"/>
    </source>
</evidence>
<feature type="binding site" evidence="7">
    <location>
        <position position="303"/>
    </location>
    <ligand>
        <name>NAD(+)</name>
        <dbReference type="ChEBI" id="CHEBI:57540"/>
    </ligand>
</feature>
<dbReference type="Gene3D" id="3.40.50.720">
    <property type="entry name" value="NAD(P)-binding Rossmann-like Domain"/>
    <property type="match status" value="1"/>
</dbReference>
<feature type="binding site" evidence="7">
    <location>
        <position position="158"/>
    </location>
    <ligand>
        <name>NAD(+)</name>
        <dbReference type="ChEBI" id="CHEBI:57540"/>
    </ligand>
</feature>
<dbReference type="GO" id="GO:0046168">
    <property type="term" value="P:glycerol-3-phosphate catabolic process"/>
    <property type="evidence" value="ECO:0007669"/>
    <property type="project" value="UniProtKB-UniRule"/>
</dbReference>
<dbReference type="PANTHER" id="PTHR11728">
    <property type="entry name" value="GLYCEROL-3-PHOSPHATE DEHYDROGENASE"/>
    <property type="match status" value="1"/>
</dbReference>
<dbReference type="EC" id="1.1.1.8" evidence="9"/>
<accession>A0A8K0JMR4</accession>
<dbReference type="PRINTS" id="PR00077">
    <property type="entry name" value="GPDHDRGNASE"/>
</dbReference>
<dbReference type="Gene3D" id="1.10.1040.10">
    <property type="entry name" value="N-(1-d-carboxylethyl)-l-norvaline Dehydrogenase, domain 2"/>
    <property type="match status" value="1"/>
</dbReference>
<dbReference type="Pfam" id="PF07479">
    <property type="entry name" value="NAD_Gly3P_dh_C"/>
    <property type="match status" value="1"/>
</dbReference>
<dbReference type="Pfam" id="PF01210">
    <property type="entry name" value="NAD_Gly3P_dh_N"/>
    <property type="match status" value="1"/>
</dbReference>
<dbReference type="InterPro" id="IPR006109">
    <property type="entry name" value="G3P_DH_NAD-dep_C"/>
</dbReference>
<feature type="domain" description="Glycerol-3-phosphate dehydrogenase NAD-dependent N-terminal" evidence="10">
    <location>
        <begin position="6"/>
        <end position="177"/>
    </location>
</feature>
<dbReference type="GO" id="GO:0005975">
    <property type="term" value="P:carbohydrate metabolic process"/>
    <property type="evidence" value="ECO:0007669"/>
    <property type="project" value="InterPro"/>
</dbReference>
<feature type="active site" description="Proton acceptor" evidence="5">
    <location>
        <position position="209"/>
    </location>
</feature>
<reference evidence="12" key="1">
    <citation type="submission" date="2020-04" db="EMBL/GenBank/DDBJ databases">
        <title>Analysis of mating type loci in Filobasidium floriforme.</title>
        <authorList>
            <person name="Nowrousian M."/>
        </authorList>
    </citation>
    <scope>NUCLEOTIDE SEQUENCE</scope>
    <source>
        <strain evidence="12">CBS 6242</strain>
    </source>
</reference>
<evidence type="ECO:0000256" key="8">
    <source>
        <dbReference type="RuleBase" id="RU000437"/>
    </source>
</evidence>
<dbReference type="PROSITE" id="PS00957">
    <property type="entry name" value="NAD_G3PDH"/>
    <property type="match status" value="1"/>
</dbReference>
<comment type="catalytic activity">
    <reaction evidence="4 9">
        <text>sn-glycerol 3-phosphate + NAD(+) = dihydroxyacetone phosphate + NADH + H(+)</text>
        <dbReference type="Rhea" id="RHEA:11092"/>
        <dbReference type="ChEBI" id="CHEBI:15378"/>
        <dbReference type="ChEBI" id="CHEBI:57540"/>
        <dbReference type="ChEBI" id="CHEBI:57597"/>
        <dbReference type="ChEBI" id="CHEBI:57642"/>
        <dbReference type="ChEBI" id="CHEBI:57945"/>
        <dbReference type="EC" id="1.1.1.8"/>
    </reaction>
</comment>
<comment type="caution">
    <text evidence="12">The sequence shown here is derived from an EMBL/GenBank/DDBJ whole genome shotgun (WGS) entry which is preliminary data.</text>
</comment>
<dbReference type="InterPro" id="IPR036291">
    <property type="entry name" value="NAD(P)-bd_dom_sf"/>
</dbReference>
<feature type="binding site" evidence="7">
    <location>
        <begin position="10"/>
        <end position="15"/>
    </location>
    <ligand>
        <name>NAD(+)</name>
        <dbReference type="ChEBI" id="CHEBI:57540"/>
    </ligand>
</feature>
<evidence type="ECO:0000256" key="2">
    <source>
        <dbReference type="ARBA" id="ARBA00023002"/>
    </source>
</evidence>
<evidence type="ECO:0000256" key="6">
    <source>
        <dbReference type="PIRSR" id="PIRSR000114-2"/>
    </source>
</evidence>
<dbReference type="Proteomes" id="UP000812966">
    <property type="component" value="Unassembled WGS sequence"/>
</dbReference>
<feature type="domain" description="Glycerol-3-phosphate dehydrogenase NAD-dependent C-terminal" evidence="11">
    <location>
        <begin position="198"/>
        <end position="344"/>
    </location>
</feature>
<dbReference type="GO" id="GO:0005829">
    <property type="term" value="C:cytosol"/>
    <property type="evidence" value="ECO:0007669"/>
    <property type="project" value="TreeGrafter"/>
</dbReference>
<feature type="binding site" evidence="6">
    <location>
        <begin position="274"/>
        <end position="275"/>
    </location>
    <ligand>
        <name>substrate</name>
    </ligand>
</feature>
<comment type="similarity">
    <text evidence="1 8">Belongs to the NAD-dependent glycerol-3-phosphate dehydrogenase family.</text>
</comment>
<dbReference type="InterPro" id="IPR017751">
    <property type="entry name" value="G3P_DH_NAD-dep_euk"/>
</dbReference>
<keyword evidence="3 7" id="KW-0520">NAD</keyword>
<evidence type="ECO:0000256" key="5">
    <source>
        <dbReference type="PIRSR" id="PIRSR000114-1"/>
    </source>
</evidence>
<feature type="binding site" evidence="7">
    <location>
        <position position="274"/>
    </location>
    <ligand>
        <name>NAD(+)</name>
        <dbReference type="ChEBI" id="CHEBI:57540"/>
    </ligand>
</feature>
<feature type="binding site" evidence="7">
    <location>
        <position position="42"/>
    </location>
    <ligand>
        <name>NAD(+)</name>
        <dbReference type="ChEBI" id="CHEBI:57540"/>
    </ligand>
</feature>
<dbReference type="InterPro" id="IPR011128">
    <property type="entry name" value="G3P_DH_NAD-dep_N"/>
</dbReference>
<evidence type="ECO:0000313" key="13">
    <source>
        <dbReference type="Proteomes" id="UP000812966"/>
    </source>
</evidence>
<dbReference type="InterPro" id="IPR013328">
    <property type="entry name" value="6PGD_dom2"/>
</dbReference>
<evidence type="ECO:0000313" key="12">
    <source>
        <dbReference type="EMBL" id="KAG7562184.1"/>
    </source>
</evidence>
<dbReference type="SUPFAM" id="SSF51735">
    <property type="entry name" value="NAD(P)-binding Rossmann-fold domains"/>
    <property type="match status" value="1"/>
</dbReference>
<evidence type="ECO:0000256" key="4">
    <source>
        <dbReference type="ARBA" id="ARBA00048683"/>
    </source>
</evidence>
<dbReference type="PIRSF" id="PIRSF000114">
    <property type="entry name" value="Glycerol-3-P_dh"/>
    <property type="match status" value="1"/>
</dbReference>
<feature type="binding site" evidence="7">
    <location>
        <position position="301"/>
    </location>
    <ligand>
        <name>NAD(+)</name>
        <dbReference type="ChEBI" id="CHEBI:57540"/>
    </ligand>
</feature>
<dbReference type="FunFam" id="1.10.1040.10:FF:000004">
    <property type="entry name" value="Glycerol-3-phosphate dehydrogenase [NAD(+)]"/>
    <property type="match status" value="1"/>
</dbReference>
<dbReference type="InterPro" id="IPR006168">
    <property type="entry name" value="G3P_DH_NAD-dep"/>
</dbReference>
<dbReference type="FunFam" id="3.40.50.720:FF:000365">
    <property type="entry name" value="Glycerol-3-phosphate dehydrogenase [NAD(+)]"/>
    <property type="match status" value="1"/>
</dbReference>
<dbReference type="OrthoDB" id="10263760at2759"/>
<dbReference type="GO" id="GO:0141152">
    <property type="term" value="F:glycerol-3-phosphate dehydrogenase (NAD+) activity"/>
    <property type="evidence" value="ECO:0007669"/>
    <property type="project" value="UniProtKB-UniRule"/>
</dbReference>
<keyword evidence="13" id="KW-1185">Reference proteome</keyword>
<dbReference type="EMBL" id="JABELV010000037">
    <property type="protein sequence ID" value="KAG7562184.1"/>
    <property type="molecule type" value="Genomic_DNA"/>
</dbReference>
<name>A0A8K0JMR4_9TREE</name>
<evidence type="ECO:0000259" key="10">
    <source>
        <dbReference type="Pfam" id="PF01210"/>
    </source>
</evidence>
<feature type="binding site" evidence="6">
    <location>
        <position position="125"/>
    </location>
    <ligand>
        <name>substrate</name>
    </ligand>
</feature>
<evidence type="ECO:0000259" key="11">
    <source>
        <dbReference type="Pfam" id="PF07479"/>
    </source>
</evidence>
<keyword evidence="2 8" id="KW-0560">Oxidoreductase</keyword>
<proteinExistence type="inferred from homology"/>
<dbReference type="InterPro" id="IPR008927">
    <property type="entry name" value="6-PGluconate_DH-like_C_sf"/>
</dbReference>
<dbReference type="PANTHER" id="PTHR11728:SF8">
    <property type="entry name" value="GLYCEROL-3-PHOSPHATE DEHYDROGENASE [NAD(+)]-RELATED"/>
    <property type="match status" value="1"/>
</dbReference>
<dbReference type="GO" id="GO:0051287">
    <property type="term" value="F:NAD binding"/>
    <property type="evidence" value="ECO:0007669"/>
    <property type="project" value="UniProtKB-UniRule"/>
</dbReference>
<dbReference type="AlphaFoldDB" id="A0A8K0JMR4"/>
<gene>
    <name evidence="12" type="ORF">FFLO_02369</name>
</gene>
<dbReference type="SUPFAM" id="SSF48179">
    <property type="entry name" value="6-phosphogluconate dehydrogenase C-terminal domain-like"/>
    <property type="match status" value="1"/>
</dbReference>
<evidence type="ECO:0000256" key="1">
    <source>
        <dbReference type="ARBA" id="ARBA00011009"/>
    </source>
</evidence>
<organism evidence="12 13">
    <name type="scientific">Filobasidium floriforme</name>
    <dbReference type="NCBI Taxonomy" id="5210"/>
    <lineage>
        <taxon>Eukaryota</taxon>
        <taxon>Fungi</taxon>
        <taxon>Dikarya</taxon>
        <taxon>Basidiomycota</taxon>
        <taxon>Agaricomycotina</taxon>
        <taxon>Tremellomycetes</taxon>
        <taxon>Filobasidiales</taxon>
        <taxon>Filobasidiaceae</taxon>
        <taxon>Filobasidium</taxon>
    </lineage>
</organism>
<evidence type="ECO:0000256" key="9">
    <source>
        <dbReference type="RuleBase" id="RU361243"/>
    </source>
</evidence>
<dbReference type="NCBIfam" id="TIGR03376">
    <property type="entry name" value="glycerol3P_DH"/>
    <property type="match status" value="1"/>
</dbReference>